<name>A0LD53_MAGMM</name>
<accession>A0LD53</accession>
<dbReference type="HOGENOM" id="CLU_000604_84_3_5"/>
<dbReference type="InterPro" id="IPR011527">
    <property type="entry name" value="ABC1_TM_dom"/>
</dbReference>
<dbReference type="OrthoDB" id="5288404at2"/>
<dbReference type="InterPro" id="IPR039421">
    <property type="entry name" value="Type_1_exporter"/>
</dbReference>
<dbReference type="SUPFAM" id="SSF90123">
    <property type="entry name" value="ABC transporter transmembrane region"/>
    <property type="match status" value="1"/>
</dbReference>
<dbReference type="PROSITE" id="PS50893">
    <property type="entry name" value="ABC_TRANSPORTER_2"/>
    <property type="match status" value="1"/>
</dbReference>
<feature type="transmembrane region" description="Helical" evidence="8">
    <location>
        <begin position="219"/>
        <end position="238"/>
    </location>
</feature>
<evidence type="ECO:0000256" key="5">
    <source>
        <dbReference type="ARBA" id="ARBA00022989"/>
    </source>
</evidence>
<keyword evidence="2 8" id="KW-0812">Transmembrane</keyword>
<dbReference type="EMBL" id="CP000471">
    <property type="protein sequence ID" value="ABK45896.1"/>
    <property type="molecule type" value="Genomic_DNA"/>
</dbReference>
<dbReference type="InterPro" id="IPR027417">
    <property type="entry name" value="P-loop_NTPase"/>
</dbReference>
<feature type="transmembrane region" description="Helical" evidence="8">
    <location>
        <begin position="190"/>
        <end position="213"/>
    </location>
</feature>
<dbReference type="GO" id="GO:0016887">
    <property type="term" value="F:ATP hydrolysis activity"/>
    <property type="evidence" value="ECO:0007669"/>
    <property type="project" value="InterPro"/>
</dbReference>
<reference evidence="12" key="1">
    <citation type="journal article" date="2009" name="Appl. Environ. Microbiol.">
        <title>Complete genome sequence of the chemolithoautotrophic marine magnetotactic coccus strain MC-1.</title>
        <authorList>
            <person name="Schubbe S."/>
            <person name="Williams T.J."/>
            <person name="Xie G."/>
            <person name="Kiss H.E."/>
            <person name="Brettin T.S."/>
            <person name="Martinez D."/>
            <person name="Ross C.A."/>
            <person name="Schuler D."/>
            <person name="Cox B.L."/>
            <person name="Nealson K.H."/>
            <person name="Bazylinski D.A."/>
        </authorList>
    </citation>
    <scope>NUCLEOTIDE SEQUENCE [LARGE SCALE GENOMIC DNA]</scope>
    <source>
        <strain evidence="12">ATCC BAA-1437 / JCM 17883 / MC-1</strain>
    </source>
</reference>
<keyword evidence="12" id="KW-1185">Reference proteome</keyword>
<dbReference type="Gene3D" id="1.20.1560.10">
    <property type="entry name" value="ABC transporter type 1, transmembrane domain"/>
    <property type="match status" value="1"/>
</dbReference>
<comment type="subcellular location">
    <subcellularLocation>
        <location evidence="1">Cell membrane</location>
        <topology evidence="1">Multi-pass membrane protein</topology>
    </subcellularLocation>
</comment>
<dbReference type="CDD" id="cd07346">
    <property type="entry name" value="ABC_6TM_exporters"/>
    <property type="match status" value="1"/>
</dbReference>
<evidence type="ECO:0000256" key="2">
    <source>
        <dbReference type="ARBA" id="ARBA00022692"/>
    </source>
</evidence>
<keyword evidence="6 8" id="KW-0472">Membrane</keyword>
<evidence type="ECO:0000256" key="1">
    <source>
        <dbReference type="ARBA" id="ARBA00004651"/>
    </source>
</evidence>
<keyword evidence="4" id="KW-0067">ATP-binding</keyword>
<protein>
    <submittedName>
        <fullName evidence="11">ABC transporter related protein</fullName>
    </submittedName>
</protein>
<evidence type="ECO:0000256" key="8">
    <source>
        <dbReference type="SAM" id="Phobius"/>
    </source>
</evidence>
<dbReference type="FunFam" id="3.40.50.300:FF:000218">
    <property type="entry name" value="Multidrug ABC transporter ATP-binding protein"/>
    <property type="match status" value="1"/>
</dbReference>
<dbReference type="AlphaFoldDB" id="A0LD53"/>
<gene>
    <name evidence="11" type="ordered locus">Mmc1_3410</name>
</gene>
<dbReference type="InterPro" id="IPR003593">
    <property type="entry name" value="AAA+_ATPase"/>
</dbReference>
<evidence type="ECO:0000313" key="11">
    <source>
        <dbReference type="EMBL" id="ABK45896.1"/>
    </source>
</evidence>
<feature type="region of interest" description="Disordered" evidence="7">
    <location>
        <begin position="1"/>
        <end position="46"/>
    </location>
</feature>
<feature type="domain" description="ABC transmembrane type-1" evidence="10">
    <location>
        <begin position="77"/>
        <end position="362"/>
    </location>
</feature>
<dbReference type="InterPro" id="IPR017871">
    <property type="entry name" value="ABC_transporter-like_CS"/>
</dbReference>
<dbReference type="Gene3D" id="3.40.50.300">
    <property type="entry name" value="P-loop containing nucleotide triphosphate hydrolases"/>
    <property type="match status" value="1"/>
</dbReference>
<dbReference type="SMART" id="SM00382">
    <property type="entry name" value="AAA"/>
    <property type="match status" value="1"/>
</dbReference>
<sequence>MEKYAPPIDRTGNQAGGRPPLHQLFDDAPPPDRHAPSLDPVYGEDLAPEDFPQETVPRAPVAFLWMLVRRHFAGRALAMMGVAALSIGVMGCEPPVLRRLVETLGQGGHSVDAQQAWFWFAMVAGIWLLSSLCNRAFQILDLYTAPRLRFAVQSYLYAYLQGHSPRYFQENFAGKLGQKIKQAGQSALPLLNILLHDGVRIITILAMGTVMLWEMWPAMSLTLLGWSVGFLGVALFYARRCQALSYAFSDEVSTSAGRLIDTITNIELVRAFSRQLFERRQLAGFLAREQQASERVRWFLIIMNSVLYTITLFFQVLLLAMVVHRVVKGELGVGDFVLVFSLITIVVNNVWNLSQRMLEFYEQLGILAEALAMVGQPHEIQDAPQAQPLQVTQGEVVFERLHFNHGDGHGVFHGLDLTIKAGEKVGLVGPSGAGKSTLVKLLRRQYDPQQGRICIDGQDIAQVTLCSLNDAIAEVPQLPGMLHRSIGDNLLYARLDAQPQELVDAAAQAHCMAFIGRRAGGMATLVGELGVQLSGGEKQRIAIARAFLKNAPILILDEATSSLDSQTEHLIQTSLWQLMEGRTVIAIAHRLSTLTALDRIIYLEQGEIVEMGTHRELLAKQGAYWRLWERQSGGFLPE</sequence>
<dbReference type="Pfam" id="PF00005">
    <property type="entry name" value="ABC_tran"/>
    <property type="match status" value="1"/>
</dbReference>
<dbReference type="RefSeq" id="WP_011714953.1">
    <property type="nucleotide sequence ID" value="NC_008576.1"/>
</dbReference>
<dbReference type="KEGG" id="mgm:Mmc1_3410"/>
<evidence type="ECO:0000256" key="4">
    <source>
        <dbReference type="ARBA" id="ARBA00022840"/>
    </source>
</evidence>
<dbReference type="SUPFAM" id="SSF52540">
    <property type="entry name" value="P-loop containing nucleoside triphosphate hydrolases"/>
    <property type="match status" value="1"/>
</dbReference>
<dbReference type="Pfam" id="PF00664">
    <property type="entry name" value="ABC_membrane"/>
    <property type="match status" value="1"/>
</dbReference>
<evidence type="ECO:0000259" key="9">
    <source>
        <dbReference type="PROSITE" id="PS50893"/>
    </source>
</evidence>
<dbReference type="eggNOG" id="COG1132">
    <property type="taxonomic scope" value="Bacteria"/>
</dbReference>
<dbReference type="PROSITE" id="PS00211">
    <property type="entry name" value="ABC_TRANSPORTER_1"/>
    <property type="match status" value="1"/>
</dbReference>
<dbReference type="Proteomes" id="UP000002586">
    <property type="component" value="Chromosome"/>
</dbReference>
<evidence type="ECO:0000256" key="6">
    <source>
        <dbReference type="ARBA" id="ARBA00023136"/>
    </source>
</evidence>
<dbReference type="PANTHER" id="PTHR43394">
    <property type="entry name" value="ATP-DEPENDENT PERMEASE MDL1, MITOCHONDRIAL"/>
    <property type="match status" value="1"/>
</dbReference>
<feature type="transmembrane region" description="Helical" evidence="8">
    <location>
        <begin position="117"/>
        <end position="137"/>
    </location>
</feature>
<evidence type="ECO:0000256" key="7">
    <source>
        <dbReference type="SAM" id="MobiDB-lite"/>
    </source>
</evidence>
<feature type="transmembrane region" description="Helical" evidence="8">
    <location>
        <begin position="333"/>
        <end position="351"/>
    </location>
</feature>
<evidence type="ECO:0000259" key="10">
    <source>
        <dbReference type="PROSITE" id="PS50929"/>
    </source>
</evidence>
<dbReference type="InterPro" id="IPR036640">
    <property type="entry name" value="ABC1_TM_sf"/>
</dbReference>
<dbReference type="GO" id="GO:0005886">
    <property type="term" value="C:plasma membrane"/>
    <property type="evidence" value="ECO:0007669"/>
    <property type="project" value="UniProtKB-SubCell"/>
</dbReference>
<organism evidence="11 12">
    <name type="scientific">Magnetococcus marinus (strain ATCC BAA-1437 / JCM 17883 / MC-1)</name>
    <dbReference type="NCBI Taxonomy" id="156889"/>
    <lineage>
        <taxon>Bacteria</taxon>
        <taxon>Pseudomonadati</taxon>
        <taxon>Pseudomonadota</taxon>
        <taxon>Magnetococcia</taxon>
        <taxon>Magnetococcales</taxon>
        <taxon>Magnetococcaceae</taxon>
        <taxon>Magnetococcus</taxon>
    </lineage>
</organism>
<dbReference type="PANTHER" id="PTHR43394:SF1">
    <property type="entry name" value="ATP-BINDING CASSETTE SUB-FAMILY B MEMBER 10, MITOCHONDRIAL"/>
    <property type="match status" value="1"/>
</dbReference>
<feature type="transmembrane region" description="Helical" evidence="8">
    <location>
        <begin position="298"/>
        <end position="321"/>
    </location>
</feature>
<reference evidence="11 12" key="2">
    <citation type="journal article" date="2012" name="Int. J. Syst. Evol. Microbiol.">
        <title>Magnetococcus marinus gen. nov., sp. nov., a marine, magnetotactic bacterium that represents a novel lineage (Magnetococcaceae fam. nov.; Magnetococcales ord. nov.) at the base of the Alphaproteobacteria.</title>
        <authorList>
            <person name="Bazylinski D.A."/>
            <person name="Williams T.J."/>
            <person name="Lefevre C.T."/>
            <person name="Berg R.J."/>
            <person name="Zhang C.L."/>
            <person name="Bowser S.S."/>
            <person name="Dean A.J."/>
            <person name="Beveridge T.J."/>
        </authorList>
    </citation>
    <scope>NUCLEOTIDE SEQUENCE [LARGE SCALE GENOMIC DNA]</scope>
    <source>
        <strain evidence="12">ATCC BAA-1437 / JCM 17883 / MC-1</strain>
    </source>
</reference>
<keyword evidence="5 8" id="KW-1133">Transmembrane helix</keyword>
<feature type="domain" description="ABC transporter" evidence="9">
    <location>
        <begin position="396"/>
        <end position="630"/>
    </location>
</feature>
<dbReference type="STRING" id="156889.Mmc1_3410"/>
<evidence type="ECO:0000256" key="3">
    <source>
        <dbReference type="ARBA" id="ARBA00022741"/>
    </source>
</evidence>
<evidence type="ECO:0000313" key="12">
    <source>
        <dbReference type="Proteomes" id="UP000002586"/>
    </source>
</evidence>
<feature type="transmembrane region" description="Helical" evidence="8">
    <location>
        <begin position="76"/>
        <end position="97"/>
    </location>
</feature>
<dbReference type="GO" id="GO:0015421">
    <property type="term" value="F:ABC-type oligopeptide transporter activity"/>
    <property type="evidence" value="ECO:0007669"/>
    <property type="project" value="TreeGrafter"/>
</dbReference>
<dbReference type="PROSITE" id="PS50929">
    <property type="entry name" value="ABC_TM1F"/>
    <property type="match status" value="1"/>
</dbReference>
<dbReference type="InterPro" id="IPR003439">
    <property type="entry name" value="ABC_transporter-like_ATP-bd"/>
</dbReference>
<proteinExistence type="predicted"/>
<keyword evidence="3" id="KW-0547">Nucleotide-binding</keyword>
<dbReference type="GO" id="GO:0005524">
    <property type="term" value="F:ATP binding"/>
    <property type="evidence" value="ECO:0007669"/>
    <property type="project" value="UniProtKB-KW"/>
</dbReference>